<evidence type="ECO:0000313" key="2">
    <source>
        <dbReference type="Proteomes" id="UP001214441"/>
    </source>
</evidence>
<protein>
    <submittedName>
        <fullName evidence="1">Sulfotransferase</fullName>
        <ecNumber evidence="1">2.8.2.-</ecNumber>
    </submittedName>
</protein>
<comment type="caution">
    <text evidence="1">The sequence shown here is derived from an EMBL/GenBank/DDBJ whole genome shotgun (WGS) entry which is preliminary data.</text>
</comment>
<accession>A0ABT7A272</accession>
<dbReference type="EC" id="2.8.2.-" evidence="1"/>
<dbReference type="PANTHER" id="PTHR36451:SF1">
    <property type="entry name" value="OMEGA-HYDROXY-BETA-DIHYDROMENAQUINONE-9 SULFOTRANSFERASE STF3"/>
    <property type="match status" value="1"/>
</dbReference>
<dbReference type="Pfam" id="PF13469">
    <property type="entry name" value="Sulfotransfer_3"/>
    <property type="match status" value="1"/>
</dbReference>
<dbReference type="InterPro" id="IPR027417">
    <property type="entry name" value="P-loop_NTPase"/>
</dbReference>
<dbReference type="RefSeq" id="WP_274043167.1">
    <property type="nucleotide sequence ID" value="NZ_JANCPR020000029.1"/>
</dbReference>
<keyword evidence="1" id="KW-0808">Transferase</keyword>
<dbReference type="EMBL" id="JANCPR020000029">
    <property type="protein sequence ID" value="MDJ1135438.1"/>
    <property type="molecule type" value="Genomic_DNA"/>
</dbReference>
<organism evidence="1 2">
    <name type="scientific">Streptomyces iconiensis</name>
    <dbReference type="NCBI Taxonomy" id="1384038"/>
    <lineage>
        <taxon>Bacteria</taxon>
        <taxon>Bacillati</taxon>
        <taxon>Actinomycetota</taxon>
        <taxon>Actinomycetes</taxon>
        <taxon>Kitasatosporales</taxon>
        <taxon>Streptomycetaceae</taxon>
        <taxon>Streptomyces</taxon>
    </lineage>
</organism>
<sequence>MVSAGDVSTEKPDLNTATMIQSARQVVGDDETELHNLEPLKHLVRALDAEARLTPAGRIRAQRSLIRSLVEQLETSHRIAERPEMTNRLLRPIIITGMLRTGTTFLQHLLAQHPGIRAPTLWEMMAPARRDPPVELITQCAAYIEEYDRIAPKFKHIHPLRADLPEECHRLTGNTFCDPIFALRYHVPSYAKWLDRQSMVPIYRYHRTQLQILLDRAPGDHVLLKGPSHLWYLDELAAVYPDALVVRMHRSPSVALPSVCSLTSVVRGASADPVDDHEIGRYWLERVTPVLKGLRRGAGPFQRPPLDIRYADLVADPMAVVAGICAAAGLPLTGAARQRMDSYLSSGDVKGQHTYRAEQFGLRAGQLADRFSDYLDEFAIPSET</sequence>
<dbReference type="Proteomes" id="UP001214441">
    <property type="component" value="Unassembled WGS sequence"/>
</dbReference>
<dbReference type="SUPFAM" id="SSF52540">
    <property type="entry name" value="P-loop containing nucleoside triphosphate hydrolases"/>
    <property type="match status" value="1"/>
</dbReference>
<gene>
    <name evidence="1" type="ORF">NMN56_026445</name>
</gene>
<dbReference type="GO" id="GO:0016740">
    <property type="term" value="F:transferase activity"/>
    <property type="evidence" value="ECO:0007669"/>
    <property type="project" value="UniProtKB-KW"/>
</dbReference>
<dbReference type="PANTHER" id="PTHR36451">
    <property type="entry name" value="PAPS-DEPENDENT SULFOTRANSFERASE STF3"/>
    <property type="match status" value="1"/>
</dbReference>
<name>A0ABT7A272_9ACTN</name>
<keyword evidence="2" id="KW-1185">Reference proteome</keyword>
<proteinExistence type="predicted"/>
<reference evidence="1 2" key="1">
    <citation type="submission" date="2023-05" db="EMBL/GenBank/DDBJ databases">
        <title>Streptantibioticus silvisoli sp. nov., acidotolerant actinomycetes 1 from pine litter.</title>
        <authorList>
            <person name="Swiecimska M."/>
            <person name="Golinska P."/>
            <person name="Sangal V."/>
            <person name="Wachnowicz B."/>
            <person name="Goodfellow M."/>
        </authorList>
    </citation>
    <scope>NUCLEOTIDE SEQUENCE [LARGE SCALE GENOMIC DNA]</scope>
    <source>
        <strain evidence="1 2">DSM 42109</strain>
    </source>
</reference>
<evidence type="ECO:0000313" key="1">
    <source>
        <dbReference type="EMBL" id="MDJ1135438.1"/>
    </source>
</evidence>
<dbReference type="InterPro" id="IPR052736">
    <property type="entry name" value="Stf3_sulfotransferase"/>
</dbReference>
<dbReference type="Gene3D" id="3.40.50.300">
    <property type="entry name" value="P-loop containing nucleotide triphosphate hydrolases"/>
    <property type="match status" value="1"/>
</dbReference>